<dbReference type="PANTHER" id="PTHR13767">
    <property type="entry name" value="TRNA-PSEUDOURIDINE SYNTHASE"/>
    <property type="match status" value="1"/>
</dbReference>
<keyword evidence="4 5" id="KW-0413">Isomerase</keyword>
<evidence type="ECO:0000259" key="6">
    <source>
        <dbReference type="Pfam" id="PF01509"/>
    </source>
</evidence>
<dbReference type="NCBIfam" id="TIGR00431">
    <property type="entry name" value="TruB"/>
    <property type="match status" value="1"/>
</dbReference>
<reference evidence="8 9" key="1">
    <citation type="submission" date="2017-11" db="EMBL/GenBank/DDBJ databases">
        <title>Genome sequence of Entomoplasma somnilux PYAN-1 (ATCC 49194).</title>
        <authorList>
            <person name="Lo W.-S."/>
            <person name="Gasparich G.E."/>
            <person name="Kuo C.-H."/>
        </authorList>
    </citation>
    <scope>NUCLEOTIDE SEQUENCE [LARGE SCALE GENOMIC DNA]</scope>
    <source>
        <strain evidence="8 9">PYAN-1</strain>
    </source>
</reference>
<dbReference type="HAMAP" id="MF_01080">
    <property type="entry name" value="TruB_bact"/>
    <property type="match status" value="1"/>
</dbReference>
<dbReference type="SUPFAM" id="SSF55120">
    <property type="entry name" value="Pseudouridine synthase"/>
    <property type="match status" value="1"/>
</dbReference>
<evidence type="ECO:0000313" key="8">
    <source>
        <dbReference type="EMBL" id="ATZ18699.1"/>
    </source>
</evidence>
<dbReference type="EC" id="5.4.99.25" evidence="5"/>
<proteinExistence type="inferred from homology"/>
<comment type="similarity">
    <text evidence="2 5">Belongs to the pseudouridine synthase TruB family. Type 1 subfamily.</text>
</comment>
<dbReference type="GO" id="GO:1990481">
    <property type="term" value="P:mRNA pseudouridine synthesis"/>
    <property type="evidence" value="ECO:0007669"/>
    <property type="project" value="TreeGrafter"/>
</dbReference>
<dbReference type="InterPro" id="IPR002501">
    <property type="entry name" value="PsdUridine_synth_N"/>
</dbReference>
<evidence type="ECO:0000256" key="5">
    <source>
        <dbReference type="HAMAP-Rule" id="MF_01080"/>
    </source>
</evidence>
<keyword evidence="9" id="KW-1185">Reference proteome</keyword>
<dbReference type="Pfam" id="PF01509">
    <property type="entry name" value="TruB_N"/>
    <property type="match status" value="1"/>
</dbReference>
<dbReference type="CDD" id="cd02573">
    <property type="entry name" value="PseudoU_synth_EcTruB"/>
    <property type="match status" value="1"/>
</dbReference>
<gene>
    <name evidence="5 8" type="primary">truB</name>
    <name evidence="8" type="ORF">ESOMN_v1c03170</name>
</gene>
<evidence type="ECO:0000313" key="9">
    <source>
        <dbReference type="Proteomes" id="UP000232230"/>
    </source>
</evidence>
<protein>
    <recommendedName>
        <fullName evidence="5">tRNA pseudouridine synthase B</fullName>
        <ecNumber evidence="5">5.4.99.25</ecNumber>
    </recommendedName>
    <alternativeName>
        <fullName evidence="5">tRNA pseudouridine(55) synthase</fullName>
        <shortName evidence="5">Psi55 synthase</shortName>
    </alternativeName>
    <alternativeName>
        <fullName evidence="5">tRNA pseudouridylate synthase</fullName>
    </alternativeName>
    <alternativeName>
        <fullName evidence="5">tRNA-uridine isomerase</fullName>
    </alternativeName>
</protein>
<dbReference type="AlphaFoldDB" id="A0A2K8NXZ9"/>
<organism evidence="8 9">
    <name type="scientific">Williamsoniiplasma somnilux</name>
    <dbReference type="NCBI Taxonomy" id="215578"/>
    <lineage>
        <taxon>Bacteria</taxon>
        <taxon>Bacillati</taxon>
        <taxon>Mycoplasmatota</taxon>
        <taxon>Mollicutes</taxon>
        <taxon>Entomoplasmatales</taxon>
        <taxon>Williamsoniiplasma</taxon>
    </lineage>
</organism>
<dbReference type="GO" id="GO:0031119">
    <property type="term" value="P:tRNA pseudouridine synthesis"/>
    <property type="evidence" value="ECO:0007669"/>
    <property type="project" value="UniProtKB-UniRule"/>
</dbReference>
<dbReference type="Gene3D" id="3.30.2350.10">
    <property type="entry name" value="Pseudouridine synthase"/>
    <property type="match status" value="1"/>
</dbReference>
<feature type="active site" description="Nucleophile" evidence="5">
    <location>
        <position position="41"/>
    </location>
</feature>
<evidence type="ECO:0000256" key="2">
    <source>
        <dbReference type="ARBA" id="ARBA00005642"/>
    </source>
</evidence>
<comment type="catalytic activity">
    <reaction evidence="1 5">
        <text>uridine(55) in tRNA = pseudouridine(55) in tRNA</text>
        <dbReference type="Rhea" id="RHEA:42532"/>
        <dbReference type="Rhea" id="RHEA-COMP:10101"/>
        <dbReference type="Rhea" id="RHEA-COMP:10102"/>
        <dbReference type="ChEBI" id="CHEBI:65314"/>
        <dbReference type="ChEBI" id="CHEBI:65315"/>
        <dbReference type="EC" id="5.4.99.25"/>
    </reaction>
</comment>
<evidence type="ECO:0000259" key="7">
    <source>
        <dbReference type="Pfam" id="PF16198"/>
    </source>
</evidence>
<accession>A0A2K8NXZ9</accession>
<sequence>MFLSSGIFIVDKPEGLSTNAVIQKVKRKFNIKKIGHAGTLDPLATGVVVCLVNSATKISDFLLNADKQYLVTVKLFVATDSYDADGTIIEQQEPWKIETSQVEAVIAKFNGLTYKQTPPIYSAIKVNGKKLYEYARENTQIAVEPREITIQALEFVNFQNDEITLKIDCSKGTYVRSLIVDIAKELGTIAHVKTLRRTQSGGFAINSAKSLDTLEENDLISLRQTLLLSKQTIITVNNIKDVEFGKKILLSNCDVDLVFIEDDKQNIIACYQREKNDLFACRRGGLNL</sequence>
<evidence type="ECO:0000256" key="4">
    <source>
        <dbReference type="ARBA" id="ARBA00023235"/>
    </source>
</evidence>
<dbReference type="GO" id="GO:0160148">
    <property type="term" value="F:tRNA pseudouridine(55) synthase activity"/>
    <property type="evidence" value="ECO:0007669"/>
    <property type="project" value="UniProtKB-EC"/>
</dbReference>
<dbReference type="InterPro" id="IPR032819">
    <property type="entry name" value="TruB_C"/>
</dbReference>
<dbReference type="Proteomes" id="UP000232230">
    <property type="component" value="Chromosome"/>
</dbReference>
<dbReference type="InterPro" id="IPR020103">
    <property type="entry name" value="PsdUridine_synth_cat_dom_sf"/>
</dbReference>
<feature type="domain" description="tRNA pseudouridylate synthase B C-terminal" evidence="7">
    <location>
        <begin position="176"/>
        <end position="216"/>
    </location>
</feature>
<dbReference type="RefSeq" id="WP_024863222.1">
    <property type="nucleotide sequence ID" value="NZ_CP024965.1"/>
</dbReference>
<dbReference type="KEGG" id="esx:ESOMN_v1c03170"/>
<name>A0A2K8NXZ9_9MOLU</name>
<feature type="domain" description="Pseudouridine synthase II N-terminal" evidence="6">
    <location>
        <begin position="26"/>
        <end position="175"/>
    </location>
</feature>
<comment type="function">
    <text evidence="5">Responsible for synthesis of pseudouridine from uracil-55 in the psi GC loop of transfer RNAs.</text>
</comment>
<keyword evidence="3 5" id="KW-0819">tRNA processing</keyword>
<dbReference type="Pfam" id="PF16198">
    <property type="entry name" value="TruB_C_2"/>
    <property type="match status" value="1"/>
</dbReference>
<dbReference type="PANTHER" id="PTHR13767:SF2">
    <property type="entry name" value="PSEUDOURIDYLATE SYNTHASE TRUB1"/>
    <property type="match status" value="1"/>
</dbReference>
<dbReference type="InterPro" id="IPR014780">
    <property type="entry name" value="tRNA_psdUridine_synth_TruB"/>
</dbReference>
<evidence type="ECO:0000256" key="3">
    <source>
        <dbReference type="ARBA" id="ARBA00022694"/>
    </source>
</evidence>
<dbReference type="GO" id="GO:0003723">
    <property type="term" value="F:RNA binding"/>
    <property type="evidence" value="ECO:0007669"/>
    <property type="project" value="InterPro"/>
</dbReference>
<evidence type="ECO:0000256" key="1">
    <source>
        <dbReference type="ARBA" id="ARBA00000385"/>
    </source>
</evidence>
<dbReference type="EMBL" id="CP024965">
    <property type="protein sequence ID" value="ATZ18699.1"/>
    <property type="molecule type" value="Genomic_DNA"/>
</dbReference>